<name>A0A1T5BM85_9SPHI</name>
<dbReference type="PANTHER" id="PTHR23026">
    <property type="entry name" value="NADPH NITROREDUCTASE"/>
    <property type="match status" value="1"/>
</dbReference>
<dbReference type="GO" id="GO:0046857">
    <property type="term" value="F:oxidoreductase activity, acting on other nitrogenous compounds as donors, with NAD or NADP as acceptor"/>
    <property type="evidence" value="ECO:0007669"/>
    <property type="project" value="TreeGrafter"/>
</dbReference>
<protein>
    <submittedName>
        <fullName evidence="3">Nitroreductase / dihydropteridine reductase</fullName>
    </submittedName>
</protein>
<dbReference type="AlphaFoldDB" id="A0A1T5BM85"/>
<dbReference type="InterPro" id="IPR050627">
    <property type="entry name" value="Nitroreductase/BluB"/>
</dbReference>
<gene>
    <name evidence="3" type="ORF">SAMN05660226_01568</name>
</gene>
<dbReference type="SUPFAM" id="SSF55469">
    <property type="entry name" value="FMN-dependent nitroreductase-like"/>
    <property type="match status" value="1"/>
</dbReference>
<sequence length="200" mass="22907">MSNFLKKMQQRYTVKQYKSDGELPQTVLDELKAILQLSPSSINSQPWKFTFVTDKETKTRLAPFSYHNKQRVLDSSCVVVFQVIKDVAAFEQQIKDHLPEGAVNYYYNMIKPSGDEEISRWLVNQVYIALGVLLSACAQMDIGSTPMEGIEPDKYDGILGDDKYRSLFAVALGVQDENDTNHPDRRPKLRLDREKIVQDI</sequence>
<dbReference type="InterPro" id="IPR029479">
    <property type="entry name" value="Nitroreductase"/>
</dbReference>
<proteinExistence type="predicted"/>
<dbReference type="GO" id="GO:0046256">
    <property type="term" value="P:2,4,6-trinitrotoluene catabolic process"/>
    <property type="evidence" value="ECO:0007669"/>
    <property type="project" value="TreeGrafter"/>
</dbReference>
<keyword evidence="4" id="KW-1185">Reference proteome</keyword>
<dbReference type="GO" id="GO:0005829">
    <property type="term" value="C:cytosol"/>
    <property type="evidence" value="ECO:0007669"/>
    <property type="project" value="TreeGrafter"/>
</dbReference>
<evidence type="ECO:0000259" key="2">
    <source>
        <dbReference type="Pfam" id="PF00881"/>
    </source>
</evidence>
<dbReference type="RefSeq" id="WP_217698110.1">
    <property type="nucleotide sequence ID" value="NZ_FUYS01000003.1"/>
</dbReference>
<organism evidence="3 4">
    <name type="scientific">Parapedobacter luteus</name>
    <dbReference type="NCBI Taxonomy" id="623280"/>
    <lineage>
        <taxon>Bacteria</taxon>
        <taxon>Pseudomonadati</taxon>
        <taxon>Bacteroidota</taxon>
        <taxon>Sphingobacteriia</taxon>
        <taxon>Sphingobacteriales</taxon>
        <taxon>Sphingobacteriaceae</taxon>
        <taxon>Parapedobacter</taxon>
    </lineage>
</organism>
<dbReference type="InterPro" id="IPR000415">
    <property type="entry name" value="Nitroreductase-like"/>
</dbReference>
<dbReference type="EMBL" id="FUYS01000003">
    <property type="protein sequence ID" value="SKB47983.1"/>
    <property type="molecule type" value="Genomic_DNA"/>
</dbReference>
<reference evidence="3 4" key="1">
    <citation type="submission" date="2017-02" db="EMBL/GenBank/DDBJ databases">
        <authorList>
            <person name="Peterson S.W."/>
        </authorList>
    </citation>
    <scope>NUCLEOTIDE SEQUENCE [LARGE SCALE GENOMIC DNA]</scope>
    <source>
        <strain evidence="3 4">DSM 22899</strain>
    </source>
</reference>
<dbReference type="Proteomes" id="UP000190541">
    <property type="component" value="Unassembled WGS sequence"/>
</dbReference>
<evidence type="ECO:0000313" key="4">
    <source>
        <dbReference type="Proteomes" id="UP000190541"/>
    </source>
</evidence>
<feature type="domain" description="Nitroreductase" evidence="2">
    <location>
        <begin position="9"/>
        <end position="173"/>
    </location>
</feature>
<dbReference type="Gene3D" id="3.40.109.10">
    <property type="entry name" value="NADH Oxidase"/>
    <property type="match status" value="1"/>
</dbReference>
<evidence type="ECO:0000256" key="1">
    <source>
        <dbReference type="ARBA" id="ARBA00023027"/>
    </source>
</evidence>
<dbReference type="STRING" id="623280.SAMN05660226_01568"/>
<accession>A0A1T5BM85</accession>
<keyword evidence="1" id="KW-0520">NAD</keyword>
<dbReference type="PANTHER" id="PTHR23026:SF125">
    <property type="entry name" value="OXYGEN-INSENSITIVE NAD(P)H NITROREDUCTASE"/>
    <property type="match status" value="1"/>
</dbReference>
<evidence type="ECO:0000313" key="3">
    <source>
        <dbReference type="EMBL" id="SKB47983.1"/>
    </source>
</evidence>
<dbReference type="Pfam" id="PF00881">
    <property type="entry name" value="Nitroreductase"/>
    <property type="match status" value="1"/>
</dbReference>